<proteinExistence type="predicted"/>
<dbReference type="CDD" id="cd01650">
    <property type="entry name" value="RT_nLTR_like"/>
    <property type="match status" value="1"/>
</dbReference>
<dbReference type="AlphaFoldDB" id="A0A438K957"/>
<evidence type="ECO:0000259" key="1">
    <source>
        <dbReference type="Pfam" id="PF00078"/>
    </source>
</evidence>
<comment type="caution">
    <text evidence="2">The sequence shown here is derived from an EMBL/GenBank/DDBJ whole genome shotgun (WGS) entry which is preliminary data.</text>
</comment>
<dbReference type="Pfam" id="PF00078">
    <property type="entry name" value="RVT_1"/>
    <property type="match status" value="1"/>
</dbReference>
<organism evidence="2 3">
    <name type="scientific">Vitis vinifera</name>
    <name type="common">Grape</name>
    <dbReference type="NCBI Taxonomy" id="29760"/>
    <lineage>
        <taxon>Eukaryota</taxon>
        <taxon>Viridiplantae</taxon>
        <taxon>Streptophyta</taxon>
        <taxon>Embryophyta</taxon>
        <taxon>Tracheophyta</taxon>
        <taxon>Spermatophyta</taxon>
        <taxon>Magnoliopsida</taxon>
        <taxon>eudicotyledons</taxon>
        <taxon>Gunneridae</taxon>
        <taxon>Pentapetalae</taxon>
        <taxon>rosids</taxon>
        <taxon>Vitales</taxon>
        <taxon>Vitaceae</taxon>
        <taxon>Viteae</taxon>
        <taxon>Vitis</taxon>
    </lineage>
</organism>
<evidence type="ECO:0000313" key="3">
    <source>
        <dbReference type="Proteomes" id="UP000288805"/>
    </source>
</evidence>
<dbReference type="SUPFAM" id="SSF56672">
    <property type="entry name" value="DNA/RNA polymerases"/>
    <property type="match status" value="1"/>
</dbReference>
<dbReference type="InterPro" id="IPR043502">
    <property type="entry name" value="DNA/RNA_pol_sf"/>
</dbReference>
<dbReference type="PANTHER" id="PTHR46890:SF50">
    <property type="entry name" value="RNA-DIRECTED DNA POLYMERASE, EUKARYOTA, REVERSE TRANSCRIPTASE ZINC-BINDING DOMAIN PROTEIN-RELATED"/>
    <property type="match status" value="1"/>
</dbReference>
<dbReference type="EMBL" id="QGNW01000012">
    <property type="protein sequence ID" value="RVX17733.1"/>
    <property type="molecule type" value="Genomic_DNA"/>
</dbReference>
<accession>A0A438K957</accession>
<name>A0A438K957_VITVI</name>
<gene>
    <name evidence="2" type="primary">YTX2_129</name>
    <name evidence="2" type="ORF">CK203_004229</name>
</gene>
<dbReference type="InterPro" id="IPR052343">
    <property type="entry name" value="Retrotransposon-Effector_Assoc"/>
</dbReference>
<reference evidence="2 3" key="1">
    <citation type="journal article" date="2018" name="PLoS Genet.">
        <title>Population sequencing reveals clonal diversity and ancestral inbreeding in the grapevine cultivar Chardonnay.</title>
        <authorList>
            <person name="Roach M.J."/>
            <person name="Johnson D.L."/>
            <person name="Bohlmann J."/>
            <person name="van Vuuren H.J."/>
            <person name="Jones S.J."/>
            <person name="Pretorius I.S."/>
            <person name="Schmidt S.A."/>
            <person name="Borneman A.R."/>
        </authorList>
    </citation>
    <scope>NUCLEOTIDE SEQUENCE [LARGE SCALE GENOMIC DNA]</scope>
    <source>
        <strain evidence="3">cv. Chardonnay</strain>
        <tissue evidence="2">Leaf</tissue>
    </source>
</reference>
<dbReference type="PANTHER" id="PTHR46890">
    <property type="entry name" value="NON-LTR RETROLELEMENT REVERSE TRANSCRIPTASE-LIKE PROTEIN-RELATED"/>
    <property type="match status" value="1"/>
</dbReference>
<dbReference type="InterPro" id="IPR000477">
    <property type="entry name" value="RT_dom"/>
</dbReference>
<dbReference type="Proteomes" id="UP000288805">
    <property type="component" value="Unassembled WGS sequence"/>
</dbReference>
<feature type="domain" description="Reverse transcriptase" evidence="1">
    <location>
        <begin position="385"/>
        <end position="538"/>
    </location>
</feature>
<protein>
    <submittedName>
        <fullName evidence="2">Transposon TX1 uncharacterized 149 kDa protein</fullName>
    </submittedName>
</protein>
<evidence type="ECO:0000313" key="2">
    <source>
        <dbReference type="EMBL" id="RVX17733.1"/>
    </source>
</evidence>
<sequence length="846" mass="96526">MGRRQQPNLNNPRAKRMLEEEAARYDSEVNMGGARAQGSSSSNLFCFGRTPEREYYDHSGVRREGILAGSGSRRPSAEDHIGRRDGCWDLIEVNSVDPTDRMLGWTEDQRVCQEGRKEDQLNWEESSLIKFSHFLGGVNDRSKRKVIKSVIRSQKVDLFCIQETKMQVMSEEVVRSLGPGRFLDWKRANSPFPVDSGMWEMEQSGCSQGFMVLVPERIGSVYGRSSGQLEAVGGAMVFRRLEKNKAEALQQVERWDVVEEERNLTEEELGHKKIAKENYSKCVSMEEVHWRQLSRELWLREGIGTWDFSTVWPMPTGESITCSGWKADIGGLVLKQISLSEAEALEFPFSEVEIYAALMGMNGDKAPGSDGFTIAFWQNWGAEDLGEYRPISLLGGLYKLLAKVLANRLKNIIGKVISPDQNAFIKGRQILDGSLIANEVIDSWQKRGEKGLICKLDIEKAYDSINWHFFKGYAKDGLRIKMDRMDLELYFHYQIFNAGEWGSSWFFSSSKGLRQGDPLSPYLFVMGMEVLSALITRAVEGGFIYGCRIWKAASGLKINLEKSMVIPVGEVEGVLDMAAEIGCKVGQLPTVYLGLPLRAPNRVSSVWDGVEEKMRRKLALWKRQFLSKGGRITLIKSTLASIPLYQMSLFCKWIWRFARAKEELWKKVLEAKYGQEEFGWRTRKANGVFGVGVWKEILKESTWCWENMVFKERHCGGLLGPESGHGGWNLRLLRDFNDWELGLVDNMLVELRNYRVTMEKIRFFGGEERTGCLKSRKRIGCWLMLKERISLIAMFGWAKFQQKLFFLLGKLLGGRFLHWIGCREEGSNSLTGAFCVVVKRKLSIIY</sequence>